<name>V4RPL2_9HYPH</name>
<dbReference type="AlphaFoldDB" id="V4RPL2"/>
<keyword evidence="3" id="KW-1185">Reference proteome</keyword>
<feature type="region of interest" description="Disordered" evidence="1">
    <location>
        <begin position="524"/>
        <end position="570"/>
    </location>
</feature>
<feature type="compositionally biased region" description="Polar residues" evidence="1">
    <location>
        <begin position="547"/>
        <end position="570"/>
    </location>
</feature>
<evidence type="ECO:0000256" key="1">
    <source>
        <dbReference type="SAM" id="MobiDB-lite"/>
    </source>
</evidence>
<dbReference type="InterPro" id="IPR029055">
    <property type="entry name" value="Ntn_hydrolases_N"/>
</dbReference>
<dbReference type="Proteomes" id="UP000017819">
    <property type="component" value="Unassembled WGS sequence"/>
</dbReference>
<dbReference type="STRING" id="631454.N177_2009"/>
<sequence length="570" mass="62005">MTYCVGLLVRDGIVIVADTRTNAGLDNIATFRKLHVFEKEGERVVAMATAGNLAAGQAVLSYATEGIKNPTTGKKDTVWTTPSMFETAHFIGGIVREVYRVDGKALEHQGGGFDVSILLAGQIGEGRTRLFMIYAAGNFIEATADTPYLQIGEHKYGKPILDRAATVDTGLQDALKLALISMDSTMRSNLSVGMPIDVFVYCRDQLKSELNYRIGKDEPYFQNLRTKWSEALQAAHRDIPPRPTASAAEASPGSGEPVGPGAAPVRLVPVLELEKNRGVIRLGELELVDHPLEPVAHLGRQRQVEPDGLGFGDDRVQVLEVHAHHAARREVAVEHALTVHLEDSAVGEAAPHRRPRRGGIGATGRRQQQRLGDRADVDGDDRLVGELHELARAARPDMRHPAHGLQNRPHLLDVGGVAPDHDGERALLRPDRASGYRRVEMSGAELTEALGVIPRHRWLDRAHVDDDRIPVQGFGRALLEEHLAHDGTVLEHGDDDCRAAHRLGRRVGDACAFRGQRLGLGAGAVPHRHLVPGGEQPARHRRPHQADAQNGHATSCHQPISPMTSSPPQA</sequence>
<dbReference type="Gene3D" id="3.60.20.10">
    <property type="entry name" value="Glutamine Phosphoribosylpyrophosphate, subunit 1, domain 1"/>
    <property type="match status" value="1"/>
</dbReference>
<evidence type="ECO:0000313" key="3">
    <source>
        <dbReference type="Proteomes" id="UP000017819"/>
    </source>
</evidence>
<feature type="region of interest" description="Disordered" evidence="1">
    <location>
        <begin position="346"/>
        <end position="379"/>
    </location>
</feature>
<dbReference type="SUPFAM" id="SSF56235">
    <property type="entry name" value="N-terminal nucleophile aminohydrolases (Ntn hydrolases)"/>
    <property type="match status" value="1"/>
</dbReference>
<dbReference type="EMBL" id="AWXZ01000026">
    <property type="protein sequence ID" value="ESR25135.1"/>
    <property type="molecule type" value="Genomic_DNA"/>
</dbReference>
<evidence type="ECO:0000313" key="2">
    <source>
        <dbReference type="EMBL" id="ESR25135.1"/>
    </source>
</evidence>
<dbReference type="PATRIC" id="fig|631454.5.peg.1987"/>
<reference evidence="2 3" key="1">
    <citation type="journal article" date="2014" name="Genome Announc.">
        <title>Draft Genome Sequence of Lutibaculum baratangense Strain AMV1T, Isolated from a Mud Volcano in Andamans, India.</title>
        <authorList>
            <person name="Singh A."/>
            <person name="Sreenivas A."/>
            <person name="Sathyanarayana Reddy G."/>
            <person name="Pinnaka A.K."/>
            <person name="Shivaji S."/>
        </authorList>
    </citation>
    <scope>NUCLEOTIDE SEQUENCE [LARGE SCALE GENOMIC DNA]</scope>
    <source>
        <strain evidence="2 3">AMV1</strain>
    </source>
</reference>
<comment type="caution">
    <text evidence="2">The sequence shown here is derived from an EMBL/GenBank/DDBJ whole genome shotgun (WGS) entry which is preliminary data.</text>
</comment>
<proteinExistence type="predicted"/>
<accession>V4RPL2</accession>
<feature type="compositionally biased region" description="Low complexity" evidence="1">
    <location>
        <begin position="245"/>
        <end position="257"/>
    </location>
</feature>
<gene>
    <name evidence="2" type="ORF">N177_2009</name>
</gene>
<evidence type="ECO:0008006" key="4">
    <source>
        <dbReference type="Google" id="ProtNLM"/>
    </source>
</evidence>
<protein>
    <recommendedName>
        <fullName evidence="4">Proteasome-type protease</fullName>
    </recommendedName>
</protein>
<dbReference type="eggNOG" id="COG3484">
    <property type="taxonomic scope" value="Bacteria"/>
</dbReference>
<feature type="region of interest" description="Disordered" evidence="1">
    <location>
        <begin position="239"/>
        <end position="262"/>
    </location>
</feature>
<organism evidence="2 3">
    <name type="scientific">Lutibaculum baratangense AMV1</name>
    <dbReference type="NCBI Taxonomy" id="631454"/>
    <lineage>
        <taxon>Bacteria</taxon>
        <taxon>Pseudomonadati</taxon>
        <taxon>Pseudomonadota</taxon>
        <taxon>Alphaproteobacteria</taxon>
        <taxon>Hyphomicrobiales</taxon>
        <taxon>Tepidamorphaceae</taxon>
        <taxon>Lutibaculum</taxon>
    </lineage>
</organism>